<evidence type="ECO:0000313" key="2">
    <source>
        <dbReference type="Proteomes" id="UP000726170"/>
    </source>
</evidence>
<evidence type="ECO:0000313" key="1">
    <source>
        <dbReference type="EMBL" id="MBU5483499.1"/>
    </source>
</evidence>
<dbReference type="Proteomes" id="UP000726170">
    <property type="component" value="Unassembled WGS sequence"/>
</dbReference>
<keyword evidence="2" id="KW-1185">Reference proteome</keyword>
<dbReference type="NCBIfam" id="TIGR00486">
    <property type="entry name" value="YbgI_SA1388"/>
    <property type="match status" value="1"/>
</dbReference>
<reference evidence="1 2" key="1">
    <citation type="submission" date="2021-06" db="EMBL/GenBank/DDBJ databases">
        <authorList>
            <person name="Sun Q."/>
            <person name="Li D."/>
        </authorList>
    </citation>
    <scope>NUCLEOTIDE SEQUENCE [LARGE SCALE GENOMIC DNA]</scope>
    <source>
        <strain evidence="1 2">MSJ-11</strain>
    </source>
</reference>
<comment type="caution">
    <text evidence="1">The sequence shown here is derived from an EMBL/GenBank/DDBJ whole genome shotgun (WGS) entry which is preliminary data.</text>
</comment>
<protein>
    <submittedName>
        <fullName evidence="1">Nif3-like dinuclear metal center hexameric protein</fullName>
    </submittedName>
</protein>
<name>A0ABS6EE69_9CLOT</name>
<dbReference type="PANTHER" id="PTHR13799:SF14">
    <property type="entry name" value="GTP CYCLOHYDROLASE 1 TYPE 2 HOMOLOG"/>
    <property type="match status" value="1"/>
</dbReference>
<dbReference type="InterPro" id="IPR002678">
    <property type="entry name" value="DUF34/NIF3"/>
</dbReference>
<sequence length="271" mass="30596">MSLKVKELMEIMEDYAPLKYKEDFDNVGLMVGDPEDEVKSILVALDCTLDVIEEAKEKECNFILTHHPLLFIKPKNITTRTLQGKKIIELIKNDINLYSSHTNLDSTIDGLNDLIVKLLGYDQWTIMEDKNPHGVGENKIGLGRIVDLNTPLTLEELCNKVKGTLGISTLKYSGKEDRIIKKLALINGSGNDFLYKAKDMGADCIITGDTTYHYASDLAEEDVCIIDIGHFESEWPTMKIVGNWLQNKINFNGYTNKVNISEKSVSPYKYI</sequence>
<proteinExistence type="predicted"/>
<accession>A0ABS6EE69</accession>
<dbReference type="Pfam" id="PF01784">
    <property type="entry name" value="DUF34_NIF3"/>
    <property type="match status" value="1"/>
</dbReference>
<dbReference type="PANTHER" id="PTHR13799">
    <property type="entry name" value="NGG1 INTERACTING FACTOR 3"/>
    <property type="match status" value="1"/>
</dbReference>
<organism evidence="1 2">
    <name type="scientific">Clostridium mobile</name>
    <dbReference type="NCBI Taxonomy" id="2841512"/>
    <lineage>
        <taxon>Bacteria</taxon>
        <taxon>Bacillati</taxon>
        <taxon>Bacillota</taxon>
        <taxon>Clostridia</taxon>
        <taxon>Eubacteriales</taxon>
        <taxon>Clostridiaceae</taxon>
        <taxon>Clostridium</taxon>
    </lineage>
</organism>
<dbReference type="EMBL" id="JAHLQF010000001">
    <property type="protein sequence ID" value="MBU5483499.1"/>
    <property type="molecule type" value="Genomic_DNA"/>
</dbReference>
<dbReference type="RefSeq" id="WP_216438330.1">
    <property type="nucleotide sequence ID" value="NZ_JAHLQF010000001.1"/>
</dbReference>
<gene>
    <name evidence="1" type="ORF">KQI86_04105</name>
</gene>